<protein>
    <recommendedName>
        <fullName evidence="3">GH16 domain-containing protein</fullName>
    </recommendedName>
</protein>
<evidence type="ECO:0000313" key="4">
    <source>
        <dbReference type="EMBL" id="GGJ68220.1"/>
    </source>
</evidence>
<evidence type="ECO:0000259" key="3">
    <source>
        <dbReference type="PROSITE" id="PS51762"/>
    </source>
</evidence>
<name>A0A917UMI6_9DEIO</name>
<dbReference type="GO" id="GO:0005975">
    <property type="term" value="P:carbohydrate metabolic process"/>
    <property type="evidence" value="ECO:0007669"/>
    <property type="project" value="InterPro"/>
</dbReference>
<feature type="domain" description="GH16" evidence="3">
    <location>
        <begin position="37"/>
        <end position="279"/>
    </location>
</feature>
<proteinExistence type="predicted"/>
<feature type="signal peptide" evidence="2">
    <location>
        <begin position="1"/>
        <end position="21"/>
    </location>
</feature>
<organism evidence="4 5">
    <name type="scientific">Deinococcus aquiradiocola</name>
    <dbReference type="NCBI Taxonomy" id="393059"/>
    <lineage>
        <taxon>Bacteria</taxon>
        <taxon>Thermotogati</taxon>
        <taxon>Deinococcota</taxon>
        <taxon>Deinococci</taxon>
        <taxon>Deinococcales</taxon>
        <taxon>Deinococcaceae</taxon>
        <taxon>Deinococcus</taxon>
    </lineage>
</organism>
<dbReference type="Proteomes" id="UP000635726">
    <property type="component" value="Unassembled WGS sequence"/>
</dbReference>
<dbReference type="RefSeq" id="WP_188961230.1">
    <property type="nucleotide sequence ID" value="NZ_BMOE01000002.1"/>
</dbReference>
<keyword evidence="2" id="KW-0732">Signal</keyword>
<feature type="region of interest" description="Disordered" evidence="1">
    <location>
        <begin position="26"/>
        <end position="51"/>
    </location>
</feature>
<feature type="compositionally biased region" description="Low complexity" evidence="1">
    <location>
        <begin position="26"/>
        <end position="45"/>
    </location>
</feature>
<dbReference type="SUPFAM" id="SSF49899">
    <property type="entry name" value="Concanavalin A-like lectins/glucanases"/>
    <property type="match status" value="1"/>
</dbReference>
<evidence type="ECO:0000256" key="2">
    <source>
        <dbReference type="SAM" id="SignalP"/>
    </source>
</evidence>
<gene>
    <name evidence="4" type="ORF">GCM10008939_10760</name>
</gene>
<reference evidence="4" key="1">
    <citation type="journal article" date="2014" name="Int. J. Syst. Evol. Microbiol.">
        <title>Complete genome sequence of Corynebacterium casei LMG S-19264T (=DSM 44701T), isolated from a smear-ripened cheese.</title>
        <authorList>
            <consortium name="US DOE Joint Genome Institute (JGI-PGF)"/>
            <person name="Walter F."/>
            <person name="Albersmeier A."/>
            <person name="Kalinowski J."/>
            <person name="Ruckert C."/>
        </authorList>
    </citation>
    <scope>NUCLEOTIDE SEQUENCE</scope>
    <source>
        <strain evidence="4">JCM 14371</strain>
    </source>
</reference>
<dbReference type="GO" id="GO:0004553">
    <property type="term" value="F:hydrolase activity, hydrolyzing O-glycosyl compounds"/>
    <property type="evidence" value="ECO:0007669"/>
    <property type="project" value="InterPro"/>
</dbReference>
<comment type="caution">
    <text evidence="4">The sequence shown here is derived from an EMBL/GenBank/DDBJ whole genome shotgun (WGS) entry which is preliminary data.</text>
</comment>
<evidence type="ECO:0000256" key="1">
    <source>
        <dbReference type="SAM" id="MobiDB-lite"/>
    </source>
</evidence>
<dbReference type="Pfam" id="PF00722">
    <property type="entry name" value="Glyco_hydro_16"/>
    <property type="match status" value="1"/>
</dbReference>
<reference evidence="4" key="2">
    <citation type="submission" date="2020-09" db="EMBL/GenBank/DDBJ databases">
        <authorList>
            <person name="Sun Q."/>
            <person name="Ohkuma M."/>
        </authorList>
    </citation>
    <scope>NUCLEOTIDE SEQUENCE</scope>
    <source>
        <strain evidence="4">JCM 14371</strain>
    </source>
</reference>
<dbReference type="AlphaFoldDB" id="A0A917UMI6"/>
<keyword evidence="5" id="KW-1185">Reference proteome</keyword>
<feature type="chain" id="PRO_5036788632" description="GH16 domain-containing protein" evidence="2">
    <location>
        <begin position="22"/>
        <end position="279"/>
    </location>
</feature>
<dbReference type="PROSITE" id="PS51762">
    <property type="entry name" value="GH16_2"/>
    <property type="match status" value="1"/>
</dbReference>
<dbReference type="InterPro" id="IPR000757">
    <property type="entry name" value="Beta-glucanase-like"/>
</dbReference>
<evidence type="ECO:0000313" key="5">
    <source>
        <dbReference type="Proteomes" id="UP000635726"/>
    </source>
</evidence>
<dbReference type="EMBL" id="BMOE01000002">
    <property type="protein sequence ID" value="GGJ68220.1"/>
    <property type="molecule type" value="Genomic_DNA"/>
</dbReference>
<dbReference type="PROSITE" id="PS51257">
    <property type="entry name" value="PROKAR_LIPOPROTEIN"/>
    <property type="match status" value="1"/>
</dbReference>
<dbReference type="InterPro" id="IPR013320">
    <property type="entry name" value="ConA-like_dom_sf"/>
</dbReference>
<sequence>MTTPAPRALLLLMLTAGLAGCAGPAAQTPTVQTPVAQTPAAQTPPSGQALNAQAVSGPFSRWGQTWTASSWKNGDPLFGCTFSPANLTLGSGSDTAVYGWLDSSTCSELKSNRYKSQGNAFGGDIFVPNISGTTSTLFTYLDDGNVWNEIDAEFVPGRGLHPALIYRGSRGGVRYIYQAWVPATAGAWHTFKVDWQSTTITWTLDGRVVFTMIRDSTLGLGAAVVTGSGASMRIPAQAWPTRSQQLIANFWRGSNTGDSVGFLGSYTGGTGNAIWNNLY</sequence>
<accession>A0A917UMI6</accession>
<dbReference type="Gene3D" id="2.60.120.200">
    <property type="match status" value="1"/>
</dbReference>